<evidence type="ECO:0000313" key="1">
    <source>
        <dbReference type="EMBL" id="MBJ7536352.1"/>
    </source>
</evidence>
<evidence type="ECO:0000313" key="2">
    <source>
        <dbReference type="Proteomes" id="UP000628710"/>
    </source>
</evidence>
<keyword evidence="2" id="KW-1185">Reference proteome</keyword>
<dbReference type="RefSeq" id="WP_199466420.1">
    <property type="nucleotide sequence ID" value="NZ_JAEMNX010000001.1"/>
</dbReference>
<accession>A0A934JSN5</accession>
<dbReference type="Proteomes" id="UP000628710">
    <property type="component" value="Unassembled WGS sequence"/>
</dbReference>
<reference evidence="1" key="1">
    <citation type="submission" date="2020-12" db="EMBL/GenBank/DDBJ databases">
        <title>Marinomonas arctica sp. nov., a psychrotolerant bacterium isolated from the Arctic.</title>
        <authorList>
            <person name="Zhang Y."/>
        </authorList>
    </citation>
    <scope>NUCLEOTIDE SEQUENCE</scope>
    <source>
        <strain evidence="1">C1424</strain>
    </source>
</reference>
<dbReference type="EMBL" id="JAEMNX010000001">
    <property type="protein sequence ID" value="MBJ7536352.1"/>
    <property type="molecule type" value="Genomic_DNA"/>
</dbReference>
<proteinExistence type="predicted"/>
<organism evidence="1 2">
    <name type="scientific">Marinomonas transparens</name>
    <dbReference type="NCBI Taxonomy" id="2795388"/>
    <lineage>
        <taxon>Bacteria</taxon>
        <taxon>Pseudomonadati</taxon>
        <taxon>Pseudomonadota</taxon>
        <taxon>Gammaproteobacteria</taxon>
        <taxon>Oceanospirillales</taxon>
        <taxon>Oceanospirillaceae</taxon>
        <taxon>Marinomonas</taxon>
    </lineage>
</organism>
<sequence>MIIMQYQFTLPAQFDMAIIRQRIEQSAHKLNGFPHLGFKAYLYQEQSNDDIYQRENSYAPFYFWNSSEGMKSFLTSGGYNNLEHDFGRPEVRTYLPFVYEQKNNICDTQYAWVIKENVSRDTSIEALSAQQEALVSSFDHPDITAYVIALDTKEWCLHSWLFFRSEVEQQALEKLIHDKQAEFSTYQVGYVAQ</sequence>
<comment type="caution">
    <text evidence="1">The sequence shown here is derived from an EMBL/GenBank/DDBJ whole genome shotgun (WGS) entry which is preliminary data.</text>
</comment>
<gene>
    <name evidence="1" type="ORF">I8J31_01515</name>
</gene>
<dbReference type="AlphaFoldDB" id="A0A934JSN5"/>
<dbReference type="InterPro" id="IPR032349">
    <property type="entry name" value="DUF4865"/>
</dbReference>
<dbReference type="Pfam" id="PF16157">
    <property type="entry name" value="DUF4865"/>
    <property type="match status" value="1"/>
</dbReference>
<name>A0A934JSN5_9GAMM</name>
<protein>
    <submittedName>
        <fullName evidence="1">DUF4865 family protein</fullName>
    </submittedName>
</protein>